<dbReference type="PIRSF" id="PIRSF038133">
    <property type="entry name" value="HAT_Nua4_EAF3/MRG15"/>
    <property type="match status" value="1"/>
</dbReference>
<comment type="caution">
    <text evidence="11">The sequence shown here is derived from an EMBL/GenBank/DDBJ whole genome shotgun (WGS) entry which is preliminary data.</text>
</comment>
<evidence type="ECO:0000313" key="12">
    <source>
        <dbReference type="Proteomes" id="UP001204833"/>
    </source>
</evidence>
<dbReference type="Gene3D" id="2.30.30.140">
    <property type="match status" value="1"/>
</dbReference>
<gene>
    <name evidence="11" type="ORF">KGF57_004738</name>
</gene>
<accession>A0AAD5FWR4</accession>
<keyword evidence="12" id="KW-1185">Reference proteome</keyword>
<keyword evidence="4" id="KW-0156">Chromatin regulator</keyword>
<evidence type="ECO:0000256" key="3">
    <source>
        <dbReference type="ARBA" id="ARBA00018505"/>
    </source>
</evidence>
<dbReference type="GO" id="GO:0006355">
    <property type="term" value="P:regulation of DNA-templated transcription"/>
    <property type="evidence" value="ECO:0007669"/>
    <property type="project" value="InterPro"/>
</dbReference>
<dbReference type="AlphaFoldDB" id="A0AAD5FWR4"/>
<dbReference type="InterPro" id="IPR038217">
    <property type="entry name" value="MRG_C_sf"/>
</dbReference>
<organism evidence="11 12">
    <name type="scientific">Candida theae</name>
    <dbReference type="NCBI Taxonomy" id="1198502"/>
    <lineage>
        <taxon>Eukaryota</taxon>
        <taxon>Fungi</taxon>
        <taxon>Dikarya</taxon>
        <taxon>Ascomycota</taxon>
        <taxon>Saccharomycotina</taxon>
        <taxon>Pichiomycetes</taxon>
        <taxon>Debaryomycetaceae</taxon>
        <taxon>Candida/Lodderomyces clade</taxon>
        <taxon>Candida</taxon>
    </lineage>
</organism>
<protein>
    <recommendedName>
        <fullName evidence="3">Chromatin modification-related protein EAF3</fullName>
    </recommendedName>
</protein>
<proteinExistence type="inferred from homology"/>
<feature type="region of interest" description="Disordered" evidence="8">
    <location>
        <begin position="100"/>
        <end position="152"/>
    </location>
</feature>
<dbReference type="RefSeq" id="XP_051606872.1">
    <property type="nucleotide sequence ID" value="XM_051754280.1"/>
</dbReference>
<dbReference type="PANTHER" id="PTHR10880">
    <property type="entry name" value="MORTALITY FACTOR 4-LIKE PROTEIN"/>
    <property type="match status" value="1"/>
</dbReference>
<evidence type="ECO:0000256" key="1">
    <source>
        <dbReference type="ARBA" id="ARBA00004123"/>
    </source>
</evidence>
<evidence type="ECO:0000256" key="6">
    <source>
        <dbReference type="ARBA" id="ARBA00023163"/>
    </source>
</evidence>
<dbReference type="Proteomes" id="UP001204833">
    <property type="component" value="Unassembled WGS sequence"/>
</dbReference>
<dbReference type="InterPro" id="IPR008676">
    <property type="entry name" value="MRG"/>
</dbReference>
<feature type="compositionally biased region" description="Low complexity" evidence="8">
    <location>
        <begin position="129"/>
        <end position="152"/>
    </location>
</feature>
<dbReference type="Gene3D" id="1.10.274.30">
    <property type="entry name" value="MRG domain"/>
    <property type="match status" value="1"/>
</dbReference>
<dbReference type="InterPro" id="IPR025995">
    <property type="entry name" value="Tudor-knot"/>
</dbReference>
<sequence>MANLKPNQMVYAYHGPLIYEAKILKMKNAKDSFILNADLQQEPLSQNHKFNAQKWENVTCYYLHYQGWNSKWDEWVGIDRILEINEENKFKKQELEQLTKRKRVKREPSVGATDLASRNGPHGNKKAKANGTSASSSNNSAPQSSKSSTKKQPVVVNLTFPPELKYLLVNDWQYITKDKKLVDLPTQHNVADILHDYKIWRSQKLQAHQISILTEILQGLEVYFDKSLSFLLLYKYENLQYLDLLKNNTITQDHTQAHVYGVEHLLRLLVSLPGLISQTTMDALSINVLVSEVEELLKYLKDRISDYQNEYVYMSPQYDSLARV</sequence>
<evidence type="ECO:0000256" key="8">
    <source>
        <dbReference type="SAM" id="MobiDB-lite"/>
    </source>
</evidence>
<name>A0AAD5FWR4_9ASCO</name>
<dbReference type="PROSITE" id="PS51640">
    <property type="entry name" value="MRG"/>
    <property type="match status" value="1"/>
</dbReference>
<evidence type="ECO:0000256" key="2">
    <source>
        <dbReference type="ARBA" id="ARBA00009093"/>
    </source>
</evidence>
<dbReference type="InterPro" id="IPR026541">
    <property type="entry name" value="MRG_dom"/>
</dbReference>
<dbReference type="EMBL" id="JAIHNG010000163">
    <property type="protein sequence ID" value="KAI5949528.1"/>
    <property type="molecule type" value="Genomic_DNA"/>
</dbReference>
<evidence type="ECO:0000259" key="10">
    <source>
        <dbReference type="Pfam" id="PF11717"/>
    </source>
</evidence>
<evidence type="ECO:0000259" key="9">
    <source>
        <dbReference type="Pfam" id="PF05712"/>
    </source>
</evidence>
<comment type="similarity">
    <text evidence="2">Belongs to the MRG family.</text>
</comment>
<keyword evidence="7" id="KW-0539">Nucleus</keyword>
<evidence type="ECO:0000256" key="4">
    <source>
        <dbReference type="ARBA" id="ARBA00022853"/>
    </source>
</evidence>
<reference evidence="11 12" key="1">
    <citation type="journal article" date="2022" name="DNA Res.">
        <title>Genome analysis of five recently described species of the CUG-Ser clade uncovers Candida theae as a new hybrid lineage with pathogenic potential in the Candida parapsilosis species complex.</title>
        <authorList>
            <person name="Mixao V."/>
            <person name="Del Olmo V."/>
            <person name="Hegedusova E."/>
            <person name="Saus E."/>
            <person name="Pryszcz L."/>
            <person name="Cillingova A."/>
            <person name="Nosek J."/>
            <person name="Gabaldon T."/>
        </authorList>
    </citation>
    <scope>NUCLEOTIDE SEQUENCE [LARGE SCALE GENOMIC DNA]</scope>
    <source>
        <strain evidence="11 12">CBS 12239</strain>
    </source>
</reference>
<evidence type="ECO:0000256" key="7">
    <source>
        <dbReference type="ARBA" id="ARBA00023242"/>
    </source>
</evidence>
<keyword evidence="6" id="KW-0804">Transcription</keyword>
<keyword evidence="5" id="KW-0805">Transcription regulation</keyword>
<dbReference type="GO" id="GO:0032221">
    <property type="term" value="C:Rpd3S complex"/>
    <property type="evidence" value="ECO:0007669"/>
    <property type="project" value="TreeGrafter"/>
</dbReference>
<feature type="domain" description="MRG" evidence="9">
    <location>
        <begin position="144"/>
        <end position="311"/>
    </location>
</feature>
<dbReference type="GO" id="GO:0035267">
    <property type="term" value="C:NuA4 histone acetyltransferase complex"/>
    <property type="evidence" value="ECO:0007669"/>
    <property type="project" value="TreeGrafter"/>
</dbReference>
<dbReference type="PANTHER" id="PTHR10880:SF15">
    <property type="entry name" value="MSL COMPLEX SUBUNIT 3"/>
    <property type="match status" value="1"/>
</dbReference>
<dbReference type="InterPro" id="IPR016197">
    <property type="entry name" value="Chromo-like_dom_sf"/>
</dbReference>
<dbReference type="GeneID" id="76152782"/>
<evidence type="ECO:0000313" key="11">
    <source>
        <dbReference type="EMBL" id="KAI5949528.1"/>
    </source>
</evidence>
<dbReference type="GO" id="GO:0006325">
    <property type="term" value="P:chromatin organization"/>
    <property type="evidence" value="ECO:0007669"/>
    <property type="project" value="UniProtKB-KW"/>
</dbReference>
<feature type="domain" description="Tudor-knot" evidence="10">
    <location>
        <begin position="9"/>
        <end position="81"/>
    </location>
</feature>
<dbReference type="Pfam" id="PF05712">
    <property type="entry name" value="MRG"/>
    <property type="match status" value="1"/>
</dbReference>
<comment type="subcellular location">
    <subcellularLocation>
        <location evidence="1">Nucleus</location>
    </subcellularLocation>
</comment>
<evidence type="ECO:0000256" key="5">
    <source>
        <dbReference type="ARBA" id="ARBA00023015"/>
    </source>
</evidence>
<dbReference type="Pfam" id="PF11717">
    <property type="entry name" value="Tudor-knot"/>
    <property type="match status" value="1"/>
</dbReference>
<dbReference type="SUPFAM" id="SSF54160">
    <property type="entry name" value="Chromo domain-like"/>
    <property type="match status" value="1"/>
</dbReference>